<dbReference type="Gene3D" id="2.60.120.200">
    <property type="match status" value="1"/>
</dbReference>
<dbReference type="CDD" id="cd00054">
    <property type="entry name" value="EGF_CA"/>
    <property type="match status" value="2"/>
</dbReference>
<dbReference type="PROSITE" id="PS50092">
    <property type="entry name" value="TSP1"/>
    <property type="match status" value="1"/>
</dbReference>
<dbReference type="Pfam" id="PF05735">
    <property type="entry name" value="TSP_C"/>
    <property type="match status" value="1"/>
</dbReference>
<dbReference type="InterPro" id="IPR000742">
    <property type="entry name" value="EGF"/>
</dbReference>
<dbReference type="SUPFAM" id="SSF57184">
    <property type="entry name" value="Growth factor receptor domain"/>
    <property type="match status" value="1"/>
</dbReference>
<feature type="domain" description="EGF-like" evidence="7">
    <location>
        <begin position="115"/>
        <end position="151"/>
    </location>
</feature>
<evidence type="ECO:0000256" key="5">
    <source>
        <dbReference type="PROSITE-ProRule" id="PRU00076"/>
    </source>
</evidence>
<comment type="caution">
    <text evidence="5">Lacks conserved residue(s) required for the propagation of feature annotation.</text>
</comment>
<feature type="chain" id="PRO_5029875269" evidence="6">
    <location>
        <begin position="26"/>
        <end position="443"/>
    </location>
</feature>
<dbReference type="InterPro" id="IPR013320">
    <property type="entry name" value="ConA-like_dom_sf"/>
</dbReference>
<dbReference type="AlphaFoldDB" id="A0A7I8WAR2"/>
<dbReference type="InterPro" id="IPR001881">
    <property type="entry name" value="EGF-like_Ca-bd_dom"/>
</dbReference>
<dbReference type="Pfam" id="PF07645">
    <property type="entry name" value="EGF_CA"/>
    <property type="match status" value="2"/>
</dbReference>
<evidence type="ECO:0000313" key="10">
    <source>
        <dbReference type="Proteomes" id="UP000549394"/>
    </source>
</evidence>
<keyword evidence="3" id="KW-0677">Repeat</keyword>
<dbReference type="InterPro" id="IPR049883">
    <property type="entry name" value="NOTCH1_EGF-like"/>
</dbReference>
<dbReference type="Gene3D" id="2.10.25.10">
    <property type="entry name" value="Laminin"/>
    <property type="match status" value="2"/>
</dbReference>
<evidence type="ECO:0000256" key="3">
    <source>
        <dbReference type="ARBA" id="ARBA00022737"/>
    </source>
</evidence>
<keyword evidence="2 6" id="KW-0732">Signal</keyword>
<dbReference type="InterPro" id="IPR008859">
    <property type="entry name" value="Thrombospondin_C"/>
</dbReference>
<dbReference type="PROSITE" id="PS51236">
    <property type="entry name" value="TSP_CTER"/>
    <property type="match status" value="1"/>
</dbReference>
<dbReference type="FunFam" id="2.10.25.10:FF:000240">
    <property type="entry name" value="Vitamin K-dependent protein S"/>
    <property type="match status" value="1"/>
</dbReference>
<evidence type="ECO:0000259" key="7">
    <source>
        <dbReference type="PROSITE" id="PS50026"/>
    </source>
</evidence>
<dbReference type="SUPFAM" id="SSF57196">
    <property type="entry name" value="EGF/Laminin"/>
    <property type="match status" value="1"/>
</dbReference>
<dbReference type="SMART" id="SM00179">
    <property type="entry name" value="EGF_CA"/>
    <property type="match status" value="3"/>
</dbReference>
<dbReference type="InterPro" id="IPR000884">
    <property type="entry name" value="TSP1_rpt"/>
</dbReference>
<evidence type="ECO:0000256" key="6">
    <source>
        <dbReference type="SAM" id="SignalP"/>
    </source>
</evidence>
<dbReference type="PANTHER" id="PTHR10199">
    <property type="entry name" value="THROMBOSPONDIN"/>
    <property type="match status" value="1"/>
</dbReference>
<dbReference type="SUPFAM" id="SSF82895">
    <property type="entry name" value="TSP-1 type 1 repeat"/>
    <property type="match status" value="1"/>
</dbReference>
<dbReference type="PROSITE" id="PS01186">
    <property type="entry name" value="EGF_2"/>
    <property type="match status" value="1"/>
</dbReference>
<dbReference type="PROSITE" id="PS50026">
    <property type="entry name" value="EGF_3"/>
    <property type="match status" value="3"/>
</dbReference>
<proteinExistence type="predicted"/>
<name>A0A7I8WAR2_9ANNE</name>
<feature type="domain" description="EGF-like" evidence="7">
    <location>
        <begin position="156"/>
        <end position="198"/>
    </location>
</feature>
<sequence>MNGMLCLKFTLFLVVFCLLADNADSVWRRRRRRCRRVDCQWGQWSEWSECTKPCGFNGVNIRSRSVVRQSSCGGRACEGSNVENKQCKLRCQHGSLFNNKCKCKKGWSGECCDIDINECLNNQHNCSQICINTYGSFECKCKRGYFLSLANSTCLDIDECTSGLHNCTANSKCNNTEGSYQCGECKKGYTGNQEIGCKNIRVCSNDGLCPYDHSECKDVSTLQNGYRCVCKKGYAGNGTECGIDNDGDGISEEELTCCQKDTCPNFDNNRIENFTNFVPYFYKSNFLDAPIWKVDNNTVTQLRNSFPTVFLNDYVFNGVDLQLIISVNSSNEYKDNDYIGLVFGFINSTNYIAALWKREDQIYNGFAAYAGLHIKAIKASTWPVQVIPNLLWSTNSVEDQTETIWKDTRKVPWEYDVDYYFRLEYRPKYKKMSLTVERLKARP</sequence>
<dbReference type="GO" id="GO:0005509">
    <property type="term" value="F:calcium ion binding"/>
    <property type="evidence" value="ECO:0007669"/>
    <property type="project" value="InterPro"/>
</dbReference>
<dbReference type="SMART" id="SM00181">
    <property type="entry name" value="EGF"/>
    <property type="match status" value="4"/>
</dbReference>
<keyword evidence="4" id="KW-1015">Disulfide bond</keyword>
<dbReference type="FunFam" id="2.10.25.10:FF:000038">
    <property type="entry name" value="Fibrillin 2"/>
    <property type="match status" value="1"/>
</dbReference>
<gene>
    <name evidence="9" type="ORF">DGYR_LOCUS12620</name>
</gene>
<accession>A0A7I8WAR2</accession>
<keyword evidence="1 5" id="KW-0245">EGF-like domain</keyword>
<dbReference type="SMART" id="SM00209">
    <property type="entry name" value="TSP1"/>
    <property type="match status" value="1"/>
</dbReference>
<keyword evidence="10" id="KW-1185">Reference proteome</keyword>
<dbReference type="InterPro" id="IPR000152">
    <property type="entry name" value="EGF-type_Asp/Asn_hydroxyl_site"/>
</dbReference>
<evidence type="ECO:0000256" key="2">
    <source>
        <dbReference type="ARBA" id="ARBA00022729"/>
    </source>
</evidence>
<dbReference type="PROSITE" id="PS01187">
    <property type="entry name" value="EGF_CA"/>
    <property type="match status" value="1"/>
</dbReference>
<evidence type="ECO:0000256" key="4">
    <source>
        <dbReference type="ARBA" id="ARBA00023157"/>
    </source>
</evidence>
<feature type="domain" description="TSP C-terminal" evidence="8">
    <location>
        <begin position="270"/>
        <end position="443"/>
    </location>
</feature>
<dbReference type="InterPro" id="IPR036383">
    <property type="entry name" value="TSP1_rpt_sf"/>
</dbReference>
<reference evidence="9 10" key="1">
    <citation type="submission" date="2020-08" db="EMBL/GenBank/DDBJ databases">
        <authorList>
            <person name="Hejnol A."/>
        </authorList>
    </citation>
    <scope>NUCLEOTIDE SEQUENCE [LARGE SCALE GENOMIC DNA]</scope>
</reference>
<evidence type="ECO:0000259" key="8">
    <source>
        <dbReference type="PROSITE" id="PS51236"/>
    </source>
</evidence>
<dbReference type="EMBL" id="CAJFCJ010000025">
    <property type="protein sequence ID" value="CAD5125204.1"/>
    <property type="molecule type" value="Genomic_DNA"/>
</dbReference>
<evidence type="ECO:0000313" key="9">
    <source>
        <dbReference type="EMBL" id="CAD5125204.1"/>
    </source>
</evidence>
<dbReference type="PROSITE" id="PS00010">
    <property type="entry name" value="ASX_HYDROXYL"/>
    <property type="match status" value="1"/>
</dbReference>
<comment type="caution">
    <text evidence="9">The sequence shown here is derived from an EMBL/GenBank/DDBJ whole genome shotgun (WGS) entry which is preliminary data.</text>
</comment>
<feature type="signal peptide" evidence="6">
    <location>
        <begin position="1"/>
        <end position="25"/>
    </location>
</feature>
<dbReference type="Gene3D" id="2.20.100.10">
    <property type="entry name" value="Thrombospondin type-1 (TSP1) repeat"/>
    <property type="match status" value="1"/>
</dbReference>
<dbReference type="Pfam" id="PF00090">
    <property type="entry name" value="TSP_1"/>
    <property type="match status" value="1"/>
</dbReference>
<dbReference type="Proteomes" id="UP000549394">
    <property type="component" value="Unassembled WGS sequence"/>
</dbReference>
<dbReference type="OrthoDB" id="41109at2759"/>
<protein>
    <submittedName>
        <fullName evidence="9">DgyrCDS13445</fullName>
    </submittedName>
</protein>
<organism evidence="9 10">
    <name type="scientific">Dimorphilus gyrociliatus</name>
    <dbReference type="NCBI Taxonomy" id="2664684"/>
    <lineage>
        <taxon>Eukaryota</taxon>
        <taxon>Metazoa</taxon>
        <taxon>Spiralia</taxon>
        <taxon>Lophotrochozoa</taxon>
        <taxon>Annelida</taxon>
        <taxon>Polychaeta</taxon>
        <taxon>Polychaeta incertae sedis</taxon>
        <taxon>Dinophilidae</taxon>
        <taxon>Dimorphilus</taxon>
    </lineage>
</organism>
<dbReference type="InterPro" id="IPR018097">
    <property type="entry name" value="EGF_Ca-bd_CS"/>
</dbReference>
<feature type="domain" description="EGF-like" evidence="7">
    <location>
        <begin position="199"/>
        <end position="242"/>
    </location>
</feature>
<dbReference type="InterPro" id="IPR009030">
    <property type="entry name" value="Growth_fac_rcpt_cys_sf"/>
</dbReference>
<dbReference type="SUPFAM" id="SSF49899">
    <property type="entry name" value="Concanavalin A-like lectins/glucanases"/>
    <property type="match status" value="1"/>
</dbReference>
<dbReference type="GO" id="GO:0007155">
    <property type="term" value="P:cell adhesion"/>
    <property type="evidence" value="ECO:0007669"/>
    <property type="project" value="InterPro"/>
</dbReference>
<dbReference type="GO" id="GO:0005576">
    <property type="term" value="C:extracellular region"/>
    <property type="evidence" value="ECO:0007669"/>
    <property type="project" value="InterPro"/>
</dbReference>
<evidence type="ECO:0000256" key="1">
    <source>
        <dbReference type="ARBA" id="ARBA00022536"/>
    </source>
</evidence>